<dbReference type="Gene3D" id="3.40.50.1820">
    <property type="entry name" value="alpha/beta hydrolase"/>
    <property type="match status" value="1"/>
</dbReference>
<dbReference type="SUPFAM" id="SSF53474">
    <property type="entry name" value="alpha/beta-Hydrolases"/>
    <property type="match status" value="1"/>
</dbReference>
<dbReference type="PRINTS" id="PR00111">
    <property type="entry name" value="ABHYDROLASE"/>
</dbReference>
<dbReference type="Gene3D" id="3.30.70.1230">
    <property type="entry name" value="Nucleotide cyclase"/>
    <property type="match status" value="1"/>
</dbReference>
<dbReference type="SMART" id="SM00421">
    <property type="entry name" value="HTH_LUXR"/>
    <property type="match status" value="1"/>
</dbReference>
<dbReference type="PROSITE" id="PS50043">
    <property type="entry name" value="HTH_LUXR_2"/>
    <property type="match status" value="1"/>
</dbReference>
<evidence type="ECO:0000259" key="1">
    <source>
        <dbReference type="PROSITE" id="PS50043"/>
    </source>
</evidence>
<dbReference type="InterPro" id="IPR029787">
    <property type="entry name" value="Nucleotide_cyclase"/>
</dbReference>
<name>A0ABT4J7S1_9RHOB</name>
<dbReference type="EMBL" id="JAPTYD010000030">
    <property type="protein sequence ID" value="MCZ0963175.1"/>
    <property type="molecule type" value="Genomic_DNA"/>
</dbReference>
<dbReference type="SUPFAM" id="SSF46894">
    <property type="entry name" value="C-terminal effector domain of the bipartite response regulators"/>
    <property type="match status" value="1"/>
</dbReference>
<dbReference type="PRINTS" id="PR00038">
    <property type="entry name" value="HTHLUXR"/>
</dbReference>
<keyword evidence="2" id="KW-0378">Hydrolase</keyword>
<dbReference type="InterPro" id="IPR036388">
    <property type="entry name" value="WH-like_DNA-bd_sf"/>
</dbReference>
<keyword evidence="3" id="KW-1185">Reference proteome</keyword>
<evidence type="ECO:0000313" key="2">
    <source>
        <dbReference type="EMBL" id="MCZ0963175.1"/>
    </source>
</evidence>
<dbReference type="PANTHER" id="PTHR43433:SF8">
    <property type="entry name" value="BIFUNCTIONAL LIPASE_ADENYLATE CYCLASE LIPJ"/>
    <property type="match status" value="1"/>
</dbReference>
<dbReference type="PANTHER" id="PTHR43433">
    <property type="entry name" value="HYDROLASE, ALPHA/BETA FOLD FAMILY PROTEIN"/>
    <property type="match status" value="1"/>
</dbReference>
<dbReference type="PROSITE" id="PS00622">
    <property type="entry name" value="HTH_LUXR_1"/>
    <property type="match status" value="1"/>
</dbReference>
<reference evidence="2" key="1">
    <citation type="submission" date="2022-12" db="EMBL/GenBank/DDBJ databases">
        <title>Paracoccus sp. EF6 isolated from a lake water.</title>
        <authorList>
            <person name="Liu H."/>
        </authorList>
    </citation>
    <scope>NUCLEOTIDE SEQUENCE</scope>
    <source>
        <strain evidence="2">EF6</strain>
    </source>
</reference>
<gene>
    <name evidence="2" type="ORF">OU682_16280</name>
</gene>
<dbReference type="InterPro" id="IPR016032">
    <property type="entry name" value="Sig_transdc_resp-reg_C-effctor"/>
</dbReference>
<sequence length="520" mass="54321">MRKVISRYATSGGARIAYQTVGNGSLDVVLVPGFPSNIEILWEDPGFGHLVKRLAAFCRLILLDPRGMGLSDGIDSRNPPDARGRAADILAVMDAAGSGRAALIGASDGAAAAMLAAAMWPSRCRALVLHGGYACFLASVMDAKALQAFASATEGAWGTGATLARLAPRRAADRALVGWWGRLERLSASPTAAAALVGMWGALDVRDSLPSIAVPALVLHRTGDAHVPVESSRALARGIPGARLVELPGEEHPIWMGDVDAAADAIEQFLTGEKPVAHGDRMLAALLVLRVLGMSSGAGRTVPGRHLGERMELFRDALPPVVARHGGHARWTRPDQAHARFPAAARAASCAVALRETAASLGLWVAQGIHVGEIDPSPEDLSGPVLDVADRIAARGSGPEILLSRLASELVSGSGLQFVDRGALAGIDCRAPLPLVAIASERHLEPRSRTAPRAANLDALTPREREVLALVADGLSNPHIAVDLGLSEHTVKRHVANILLKLDLPSRAAVAGLAARRDAP</sequence>
<dbReference type="Gene3D" id="1.10.10.10">
    <property type="entry name" value="Winged helix-like DNA-binding domain superfamily/Winged helix DNA-binding domain"/>
    <property type="match status" value="1"/>
</dbReference>
<dbReference type="RefSeq" id="WP_268943241.1">
    <property type="nucleotide sequence ID" value="NZ_JAPTYD010000030.1"/>
</dbReference>
<dbReference type="SUPFAM" id="SSF55073">
    <property type="entry name" value="Nucleotide cyclase"/>
    <property type="match status" value="1"/>
</dbReference>
<dbReference type="Proteomes" id="UP001149822">
    <property type="component" value="Unassembled WGS sequence"/>
</dbReference>
<organism evidence="2 3">
    <name type="scientific">Paracoccus benzoatiresistens</name>
    <dbReference type="NCBI Taxonomy" id="2997341"/>
    <lineage>
        <taxon>Bacteria</taxon>
        <taxon>Pseudomonadati</taxon>
        <taxon>Pseudomonadota</taxon>
        <taxon>Alphaproteobacteria</taxon>
        <taxon>Rhodobacterales</taxon>
        <taxon>Paracoccaceae</taxon>
        <taxon>Paracoccus</taxon>
    </lineage>
</organism>
<dbReference type="InterPro" id="IPR013595">
    <property type="entry name" value="Pept_S33_TAP-like_C"/>
</dbReference>
<accession>A0ABT4J7S1</accession>
<protein>
    <submittedName>
        <fullName evidence="2">Alpha/beta fold hydrolase</fullName>
    </submittedName>
</protein>
<dbReference type="InterPro" id="IPR000073">
    <property type="entry name" value="AB_hydrolase_1"/>
</dbReference>
<feature type="domain" description="HTH luxR-type" evidence="1">
    <location>
        <begin position="453"/>
        <end position="518"/>
    </location>
</feature>
<dbReference type="InterPro" id="IPR029058">
    <property type="entry name" value="AB_hydrolase_fold"/>
</dbReference>
<dbReference type="Pfam" id="PF00196">
    <property type="entry name" value="GerE"/>
    <property type="match status" value="1"/>
</dbReference>
<comment type="caution">
    <text evidence="2">The sequence shown here is derived from an EMBL/GenBank/DDBJ whole genome shotgun (WGS) entry which is preliminary data.</text>
</comment>
<evidence type="ECO:0000313" key="3">
    <source>
        <dbReference type="Proteomes" id="UP001149822"/>
    </source>
</evidence>
<dbReference type="GO" id="GO:0016787">
    <property type="term" value="F:hydrolase activity"/>
    <property type="evidence" value="ECO:0007669"/>
    <property type="project" value="UniProtKB-KW"/>
</dbReference>
<dbReference type="Pfam" id="PF00561">
    <property type="entry name" value="Abhydrolase_1"/>
    <property type="match status" value="1"/>
</dbReference>
<dbReference type="Pfam" id="PF08386">
    <property type="entry name" value="Abhydrolase_4"/>
    <property type="match status" value="1"/>
</dbReference>
<proteinExistence type="predicted"/>
<dbReference type="CDD" id="cd06170">
    <property type="entry name" value="LuxR_C_like"/>
    <property type="match status" value="1"/>
</dbReference>
<dbReference type="InterPro" id="IPR000792">
    <property type="entry name" value="Tscrpt_reg_LuxR_C"/>
</dbReference>
<dbReference type="InterPro" id="IPR050471">
    <property type="entry name" value="AB_hydrolase"/>
</dbReference>